<dbReference type="GO" id="GO:0006508">
    <property type="term" value="P:proteolysis"/>
    <property type="evidence" value="ECO:0007669"/>
    <property type="project" value="UniProtKB-KW"/>
</dbReference>
<dbReference type="Pfam" id="PF10459">
    <property type="entry name" value="Peptidase_S46"/>
    <property type="match status" value="1"/>
</dbReference>
<dbReference type="SUPFAM" id="SSF50494">
    <property type="entry name" value="Trypsin-like serine proteases"/>
    <property type="match status" value="1"/>
</dbReference>
<evidence type="ECO:0000256" key="3">
    <source>
        <dbReference type="ARBA" id="ARBA00022670"/>
    </source>
</evidence>
<dbReference type="GO" id="GO:0043171">
    <property type="term" value="P:peptide catabolic process"/>
    <property type="evidence" value="ECO:0007669"/>
    <property type="project" value="UniProtKB-UniRule"/>
</dbReference>
<dbReference type="EC" id="3.4.14.-" evidence="6"/>
<dbReference type="STRING" id="502025.Hoch_5484"/>
<evidence type="ECO:0000256" key="2">
    <source>
        <dbReference type="ARBA" id="ARBA00022438"/>
    </source>
</evidence>
<evidence type="ECO:0000313" key="8">
    <source>
        <dbReference type="EMBL" id="ACY17967.1"/>
    </source>
</evidence>
<dbReference type="MEROPS" id="S46.003"/>
<dbReference type="EMBL" id="CP001804">
    <property type="protein sequence ID" value="ACY17967.1"/>
    <property type="molecule type" value="Genomic_DNA"/>
</dbReference>
<comment type="function">
    <text evidence="6">Catalyzes the removal of dipeptides from the N-terminus of oligopeptides.</text>
</comment>
<dbReference type="GO" id="GO:0008239">
    <property type="term" value="F:dipeptidyl-peptidase activity"/>
    <property type="evidence" value="ECO:0007669"/>
    <property type="project" value="UniProtKB-UniRule"/>
</dbReference>
<evidence type="ECO:0000256" key="4">
    <source>
        <dbReference type="ARBA" id="ARBA00022729"/>
    </source>
</evidence>
<comment type="similarity">
    <text evidence="1 6">Belongs to the peptidase S46 family.</text>
</comment>
<evidence type="ECO:0000256" key="5">
    <source>
        <dbReference type="ARBA" id="ARBA00022801"/>
    </source>
</evidence>
<dbReference type="HOGENOM" id="CLU_013776_0_0_7"/>
<reference evidence="8 9" key="1">
    <citation type="journal article" date="2010" name="Stand. Genomic Sci.">
        <title>Complete genome sequence of Haliangium ochraceum type strain (SMP-2).</title>
        <authorList>
            <consortium name="US DOE Joint Genome Institute (JGI-PGF)"/>
            <person name="Ivanova N."/>
            <person name="Daum C."/>
            <person name="Lang E."/>
            <person name="Abt B."/>
            <person name="Kopitz M."/>
            <person name="Saunders E."/>
            <person name="Lapidus A."/>
            <person name="Lucas S."/>
            <person name="Glavina Del Rio T."/>
            <person name="Nolan M."/>
            <person name="Tice H."/>
            <person name="Copeland A."/>
            <person name="Cheng J.F."/>
            <person name="Chen F."/>
            <person name="Bruce D."/>
            <person name="Goodwin L."/>
            <person name="Pitluck S."/>
            <person name="Mavromatis K."/>
            <person name="Pati A."/>
            <person name="Mikhailova N."/>
            <person name="Chen A."/>
            <person name="Palaniappan K."/>
            <person name="Land M."/>
            <person name="Hauser L."/>
            <person name="Chang Y.J."/>
            <person name="Jeffries C.D."/>
            <person name="Detter J.C."/>
            <person name="Brettin T."/>
            <person name="Rohde M."/>
            <person name="Goker M."/>
            <person name="Bristow J."/>
            <person name="Markowitz V."/>
            <person name="Eisen J.A."/>
            <person name="Hugenholtz P."/>
            <person name="Kyrpides N.C."/>
            <person name="Klenk H.P."/>
        </authorList>
    </citation>
    <scope>NUCLEOTIDE SEQUENCE [LARGE SCALE GENOMIC DNA]</scope>
    <source>
        <strain evidence="9">DSM 14365 / CIP 107738 / JCM 11303 / AJ 13395 / SMP-2</strain>
    </source>
</reference>
<evidence type="ECO:0000256" key="7">
    <source>
        <dbReference type="SAM" id="MobiDB-lite"/>
    </source>
</evidence>
<keyword evidence="3 6" id="KW-0645">Protease</keyword>
<evidence type="ECO:0000313" key="9">
    <source>
        <dbReference type="Proteomes" id="UP000001880"/>
    </source>
</evidence>
<dbReference type="InterPro" id="IPR019500">
    <property type="entry name" value="Pep_S46"/>
</dbReference>
<keyword evidence="2 6" id="KW-0031">Aminopeptidase</keyword>
<accession>D0LZI8</accession>
<keyword evidence="4 6" id="KW-0732">Signal</keyword>
<dbReference type="GO" id="GO:0070009">
    <property type="term" value="F:serine-type aminopeptidase activity"/>
    <property type="evidence" value="ECO:0007669"/>
    <property type="project" value="UniProtKB-UniRule"/>
</dbReference>
<protein>
    <recommendedName>
        <fullName evidence="6">Dipeptidyl-peptidase</fullName>
        <ecNumber evidence="6">3.4.14.-</ecNumber>
    </recommendedName>
</protein>
<dbReference type="eggNOG" id="COG3591">
    <property type="taxonomic scope" value="Bacteria"/>
</dbReference>
<evidence type="ECO:0000256" key="1">
    <source>
        <dbReference type="ARBA" id="ARBA00010491"/>
    </source>
</evidence>
<name>D0LZI8_HALO1</name>
<sequence>MRLIWVLGAFGALGCGGAATTTETPSETGGAAATRSTFESPGGMWMPRQLAAQAETLRALGLALDPETLADPLSPTLAAVVSLGGCSASFVSPEGLIITNHHCVQRALRYSSTPEANLVEDGYLAGARADEKSNGPEARVFVTQAIRDISDSMLAGMDDVSEPRAYFDELERRQKLAVAECERERPQVRCTVESFFRGAEYHLIEQLEIRDVRLVYAPPRGVGYFGGDVDNWMWPRHTGDFAMYRAYVGPDGQPADYAPDNQPFRPAHHLEIATEPLQAGDLVLVAGYPARTYRHRTAAEATFVVETYYPLRIEYLAEFAEALEELSARDEAAAIAAAPWMGGVKNSLKNNRGVLEGLEHGGLAADKAALESELRAWIAADEQRAQRYGGAIDQLAELQGEARATLRHDLGVQHLGYAALYEAATEIVRMAEERPKADAERDPEYQERTWKDSEDALRNVTRTYHRGLDETMLRVTLRRAARHPEDNADWLPLVLGEDRSEAAITRAIARLYDGTKLDDEELRLRLFREATLASLAKSDDPLIRLALALRPVERAVEEREERIEGARAAVAPRYIAALRAFSKGPLAPDANSTLRVTYGTVRGYRPQPQAEVYEPFTTLSGMVAKHTGEAPFHVPARVLETAAAQRYGAYRDPQLGEVPVNFLSDVDTTGGNSGSATFDAHGRLVGLLFDGNSESMASDWLFMPALTRGIHLDIRYALWLLDAVEHADHLLREMGVEPSASVSDAAPAVTAPSQPAAAPRASGHTAP</sequence>
<feature type="signal peptide" evidence="6">
    <location>
        <begin position="1"/>
        <end position="18"/>
    </location>
</feature>
<gene>
    <name evidence="8" type="ordered locus">Hoch_5484</name>
</gene>
<proteinExistence type="inferred from homology"/>
<dbReference type="KEGG" id="hoh:Hoch_5484"/>
<dbReference type="Proteomes" id="UP000001880">
    <property type="component" value="Chromosome"/>
</dbReference>
<organism evidence="8 9">
    <name type="scientific">Haliangium ochraceum (strain DSM 14365 / JCM 11303 / SMP-2)</name>
    <dbReference type="NCBI Taxonomy" id="502025"/>
    <lineage>
        <taxon>Bacteria</taxon>
        <taxon>Pseudomonadati</taxon>
        <taxon>Myxococcota</taxon>
        <taxon>Polyangia</taxon>
        <taxon>Haliangiales</taxon>
        <taxon>Kofleriaceae</taxon>
        <taxon>Haliangium</taxon>
    </lineage>
</organism>
<keyword evidence="6" id="KW-0720">Serine protease</keyword>
<keyword evidence="5 6" id="KW-0378">Hydrolase</keyword>
<dbReference type="AlphaFoldDB" id="D0LZI8"/>
<feature type="chain" id="PRO_5023112624" description="Dipeptidyl-peptidase" evidence="6">
    <location>
        <begin position="19"/>
        <end position="767"/>
    </location>
</feature>
<evidence type="ECO:0000256" key="6">
    <source>
        <dbReference type="RuleBase" id="RU366067"/>
    </source>
</evidence>
<dbReference type="RefSeq" id="WP_012830559.1">
    <property type="nucleotide sequence ID" value="NC_013440.1"/>
</dbReference>
<feature type="region of interest" description="Disordered" evidence="7">
    <location>
        <begin position="741"/>
        <end position="767"/>
    </location>
</feature>
<dbReference type="InterPro" id="IPR009003">
    <property type="entry name" value="Peptidase_S1_PA"/>
</dbReference>
<keyword evidence="9" id="KW-1185">Reference proteome</keyword>
<dbReference type="PROSITE" id="PS51257">
    <property type="entry name" value="PROKAR_LIPOPROTEIN"/>
    <property type="match status" value="1"/>
</dbReference>
<dbReference type="PANTHER" id="PTHR38469:SF1">
    <property type="entry name" value="PERIPLASMIC PEPTIDASE SUBFAMILY S1B"/>
    <property type="match status" value="1"/>
</dbReference>
<dbReference type="PANTHER" id="PTHR38469">
    <property type="entry name" value="PERIPLASMIC PEPTIDASE SUBFAMILY S1B"/>
    <property type="match status" value="1"/>
</dbReference>